<dbReference type="Pfam" id="PF01408">
    <property type="entry name" value="GFO_IDH_MocA"/>
    <property type="match status" value="1"/>
</dbReference>
<evidence type="ECO:0000313" key="4">
    <source>
        <dbReference type="Proteomes" id="UP001152599"/>
    </source>
</evidence>
<feature type="domain" description="Gfo/Idh/MocA-like oxidoreductase N-terminal" evidence="1">
    <location>
        <begin position="2"/>
        <end position="110"/>
    </location>
</feature>
<accession>A0A9X4RUK6</accession>
<dbReference type="SUPFAM" id="SSF51735">
    <property type="entry name" value="NAD(P)-binding Rossmann-fold domains"/>
    <property type="match status" value="1"/>
</dbReference>
<proteinExistence type="predicted"/>
<evidence type="ECO:0000313" key="3">
    <source>
        <dbReference type="EMBL" id="MDG4944850.1"/>
    </source>
</evidence>
<dbReference type="InterPro" id="IPR052515">
    <property type="entry name" value="Gfo/Idh/MocA_Oxidoreductase"/>
</dbReference>
<dbReference type="InterPro" id="IPR036291">
    <property type="entry name" value="NAD(P)-bd_dom_sf"/>
</dbReference>
<dbReference type="SUPFAM" id="SSF55347">
    <property type="entry name" value="Glyceraldehyde-3-phosphate dehydrogenase-like, C-terminal domain"/>
    <property type="match status" value="1"/>
</dbReference>
<evidence type="ECO:0000259" key="2">
    <source>
        <dbReference type="Pfam" id="PF22725"/>
    </source>
</evidence>
<reference evidence="3" key="1">
    <citation type="submission" date="2022-07" db="EMBL/GenBank/DDBJ databases">
        <title>Description and genome-wide analysis of Profundicola chukchiensis gen. nov., sp. nov., marine bacteria isolated from bottom sediments of the Chukchi Sea.</title>
        <authorList>
            <person name="Romanenko L."/>
            <person name="Otstavnykh N."/>
            <person name="Kurilenko V."/>
            <person name="Eremeev V."/>
            <person name="Velansky P."/>
            <person name="Mikhailov V."/>
            <person name="Isaeva M."/>
        </authorList>
    </citation>
    <scope>NUCLEOTIDE SEQUENCE</scope>
    <source>
        <strain evidence="3">KMM 9713</strain>
    </source>
</reference>
<evidence type="ECO:0000259" key="1">
    <source>
        <dbReference type="Pfam" id="PF01408"/>
    </source>
</evidence>
<dbReference type="AlphaFoldDB" id="A0A9X4RUK6"/>
<dbReference type="GO" id="GO:0000166">
    <property type="term" value="F:nucleotide binding"/>
    <property type="evidence" value="ECO:0007669"/>
    <property type="project" value="InterPro"/>
</dbReference>
<dbReference type="InterPro" id="IPR000683">
    <property type="entry name" value="Gfo/Idh/MocA-like_OxRdtase_N"/>
</dbReference>
<dbReference type="PANTHER" id="PTHR43249">
    <property type="entry name" value="UDP-N-ACETYL-2-AMINO-2-DEOXY-D-GLUCURONATE OXIDASE"/>
    <property type="match status" value="1"/>
</dbReference>
<name>A0A9X4RUK6_9FLAO</name>
<gene>
    <name evidence="3" type="ORF">NMK71_00335</name>
</gene>
<feature type="domain" description="GFO/IDH/MocA-like oxidoreductase" evidence="2">
    <location>
        <begin position="122"/>
        <end position="246"/>
    </location>
</feature>
<dbReference type="InterPro" id="IPR055170">
    <property type="entry name" value="GFO_IDH_MocA-like_dom"/>
</dbReference>
<keyword evidence="4" id="KW-1185">Reference proteome</keyword>
<dbReference type="EMBL" id="JANCMU010000001">
    <property type="protein sequence ID" value="MDG4944850.1"/>
    <property type="molecule type" value="Genomic_DNA"/>
</dbReference>
<sequence>MKFALFGFGHIGKVHQQAMQNSQKAELVAVIDQVKPEVELPHFTDVASLKASGLEVDVIVIATPNGLHFEHAKASLEAGYHVLVEKPITLNSRDFERLIYIGEQQGKRIFNMLQLRFSPVVQWLKEALNENRLGEIYMVNVNCYWNRNAAYYQQKEWHGTKAMDGGVLFTQFSHFVDVLHYWFEELKPLDIRKFNFNHQDCTEFPDSGMLTFELEKEGFGHMNYTISTFEKNFESNITILAEKGTLQIGGQYMNEINYLNATDLENPFNEPIGNRFHQNAIEEIVDAIEQKRKSILDAENARNVIQFLEVVS</sequence>
<dbReference type="Proteomes" id="UP001152599">
    <property type="component" value="Unassembled WGS sequence"/>
</dbReference>
<dbReference type="Pfam" id="PF22725">
    <property type="entry name" value="GFO_IDH_MocA_C3"/>
    <property type="match status" value="1"/>
</dbReference>
<dbReference type="Gene3D" id="3.30.360.10">
    <property type="entry name" value="Dihydrodipicolinate Reductase, domain 2"/>
    <property type="match status" value="1"/>
</dbReference>
<protein>
    <submittedName>
        <fullName evidence="3">Gfo/Idh/MocA family oxidoreductase</fullName>
    </submittedName>
</protein>
<dbReference type="RefSeq" id="WP_304419602.1">
    <property type="nucleotide sequence ID" value="NZ_JANCMU010000001.1"/>
</dbReference>
<dbReference type="Gene3D" id="3.40.50.720">
    <property type="entry name" value="NAD(P)-binding Rossmann-like Domain"/>
    <property type="match status" value="1"/>
</dbReference>
<dbReference type="PANTHER" id="PTHR43249:SF1">
    <property type="entry name" value="D-GLUCOSIDE 3-DEHYDROGENASE"/>
    <property type="match status" value="1"/>
</dbReference>
<comment type="caution">
    <text evidence="3">The sequence shown here is derived from an EMBL/GenBank/DDBJ whole genome shotgun (WGS) entry which is preliminary data.</text>
</comment>
<organism evidence="3 4">
    <name type="scientific">Profundicola chukchiensis</name>
    <dbReference type="NCBI Taxonomy" id="2961959"/>
    <lineage>
        <taxon>Bacteria</taxon>
        <taxon>Pseudomonadati</taxon>
        <taxon>Bacteroidota</taxon>
        <taxon>Flavobacteriia</taxon>
        <taxon>Flavobacteriales</taxon>
        <taxon>Weeksellaceae</taxon>
        <taxon>Profundicola</taxon>
    </lineage>
</organism>